<dbReference type="EMBL" id="UINC01161545">
    <property type="protein sequence ID" value="SVD60803.1"/>
    <property type="molecule type" value="Genomic_DNA"/>
</dbReference>
<gene>
    <name evidence="1" type="ORF">METZ01_LOCUS413657</name>
</gene>
<proteinExistence type="predicted"/>
<name>A0A382WPU6_9ZZZZ</name>
<evidence type="ECO:0000313" key="1">
    <source>
        <dbReference type="EMBL" id="SVD60803.1"/>
    </source>
</evidence>
<accession>A0A382WPU6</accession>
<dbReference type="AlphaFoldDB" id="A0A382WPU6"/>
<reference evidence="1" key="1">
    <citation type="submission" date="2018-05" db="EMBL/GenBank/DDBJ databases">
        <authorList>
            <person name="Lanie J.A."/>
            <person name="Ng W.-L."/>
            <person name="Kazmierczak K.M."/>
            <person name="Andrzejewski T.M."/>
            <person name="Davidsen T.M."/>
            <person name="Wayne K.J."/>
            <person name="Tettelin H."/>
            <person name="Glass J.I."/>
            <person name="Rusch D."/>
            <person name="Podicherti R."/>
            <person name="Tsui H.-C.T."/>
            <person name="Winkler M.E."/>
        </authorList>
    </citation>
    <scope>NUCLEOTIDE SEQUENCE</scope>
</reference>
<protein>
    <recommendedName>
        <fullName evidence="2">ABM domain-containing protein</fullName>
    </recommendedName>
</protein>
<sequence length="141" mass="15577">MKKNLIAIIAATFISIPSIFAFHEETTDHLVPGMPVVFIATGPKFAPAMHNAVKSAVGKWFSSDCFMSLQNTVEALVDSEGRGMVIMRWATKEAYIHDQKKVTPELCDPLKQFRMSMVKLGGVKPTDLKFTTFSVIASSPR</sequence>
<organism evidence="1">
    <name type="scientific">marine metagenome</name>
    <dbReference type="NCBI Taxonomy" id="408172"/>
    <lineage>
        <taxon>unclassified sequences</taxon>
        <taxon>metagenomes</taxon>
        <taxon>ecological metagenomes</taxon>
    </lineage>
</organism>
<evidence type="ECO:0008006" key="2">
    <source>
        <dbReference type="Google" id="ProtNLM"/>
    </source>
</evidence>